<sequence length="262" mass="29669">MHTKRVRYITIFASIVCLFWLFCLGWAVQDYYSAASPIEIKQKEPEKAVDTGKFSLVALGDSLTRGTGDESGKGYVGLVTDDLKERFGKKISVHNLGVSGAVSSELKNQMKQKEIKRQLGEADAIMLTIGGNDLFQGGQTLIDIETAGIEDIQEKYLQNLKDVFTTIRSVNNQATVYMIGLYNPFIELEDNETTSSIVREWNFQTEDLASSFSDIVFVPTYDIFQLSVNDYLYTDKFHPNKEGYKLIAKRISPLIKWEEEKK</sequence>
<dbReference type="InterPro" id="IPR036514">
    <property type="entry name" value="SGNH_hydro_sf"/>
</dbReference>
<dbReference type="Pfam" id="PF13472">
    <property type="entry name" value="Lipase_GDSL_2"/>
    <property type="match status" value="1"/>
</dbReference>
<gene>
    <name evidence="2" type="ORF">I6J18_22965</name>
</gene>
<keyword evidence="3" id="KW-1185">Reference proteome</keyword>
<reference evidence="2 3" key="1">
    <citation type="submission" date="2021-01" db="EMBL/GenBank/DDBJ databases">
        <title>FDA dAtabase for Regulatory Grade micrObial Sequences (FDA-ARGOS): Supporting development and validation of Infectious Disease Dx tests.</title>
        <authorList>
            <person name="Nelson B."/>
            <person name="Plummer A."/>
            <person name="Tallon L."/>
            <person name="Sadzewicz L."/>
            <person name="Zhao X."/>
            <person name="Boylan J."/>
            <person name="Ott S."/>
            <person name="Bowen H."/>
            <person name="Vavikolanu K."/>
            <person name="Mehta A."/>
            <person name="Aluvathingal J."/>
            <person name="Nadendla S."/>
            <person name="Myers T."/>
            <person name="Yan Y."/>
            <person name="Sichtig H."/>
        </authorList>
    </citation>
    <scope>NUCLEOTIDE SEQUENCE [LARGE SCALE GENOMIC DNA]</scope>
    <source>
        <strain evidence="2 3">FDAARGOS_1161</strain>
    </source>
</reference>
<proteinExistence type="predicted"/>
<accession>A0A974NRN0</accession>
<dbReference type="Gene3D" id="3.40.50.1110">
    <property type="entry name" value="SGNH hydrolase"/>
    <property type="match status" value="1"/>
</dbReference>
<dbReference type="GO" id="GO:0004622">
    <property type="term" value="F:phosphatidylcholine lysophospholipase activity"/>
    <property type="evidence" value="ECO:0007669"/>
    <property type="project" value="TreeGrafter"/>
</dbReference>
<dbReference type="EMBL" id="CP068053">
    <property type="protein sequence ID" value="QQT02810.1"/>
    <property type="molecule type" value="Genomic_DNA"/>
</dbReference>
<dbReference type="KEGG" id="ppsr:I6J18_22965"/>
<dbReference type="PANTHER" id="PTHR30383">
    <property type="entry name" value="THIOESTERASE 1/PROTEASE 1/LYSOPHOSPHOLIPASE L1"/>
    <property type="match status" value="1"/>
</dbReference>
<dbReference type="PANTHER" id="PTHR30383:SF27">
    <property type="entry name" value="SPORE GERMINATION LIPASE LIPC"/>
    <property type="match status" value="1"/>
</dbReference>
<feature type="domain" description="SGNH hydrolase-type esterase" evidence="1">
    <location>
        <begin position="58"/>
        <end position="246"/>
    </location>
</feature>
<protein>
    <submittedName>
        <fullName evidence="2">GDSL family lipase</fullName>
    </submittedName>
</protein>
<dbReference type="AlphaFoldDB" id="A0A974NRN0"/>
<evidence type="ECO:0000313" key="2">
    <source>
        <dbReference type="EMBL" id="QQT02810.1"/>
    </source>
</evidence>
<dbReference type="InterPro" id="IPR013830">
    <property type="entry name" value="SGNH_hydro"/>
</dbReference>
<dbReference type="SUPFAM" id="SSF52266">
    <property type="entry name" value="SGNH hydrolase"/>
    <property type="match status" value="1"/>
</dbReference>
<name>A0A974NRN0_PERPY</name>
<dbReference type="Proteomes" id="UP000595254">
    <property type="component" value="Chromosome"/>
</dbReference>
<evidence type="ECO:0000259" key="1">
    <source>
        <dbReference type="Pfam" id="PF13472"/>
    </source>
</evidence>
<evidence type="ECO:0000313" key="3">
    <source>
        <dbReference type="Proteomes" id="UP000595254"/>
    </source>
</evidence>
<dbReference type="CDD" id="cd04506">
    <property type="entry name" value="SGNH_hydrolase_YpmR_like"/>
    <property type="match status" value="1"/>
</dbReference>
<dbReference type="InterPro" id="IPR051532">
    <property type="entry name" value="Ester_Hydrolysis_Enzymes"/>
</dbReference>
<organism evidence="2 3">
    <name type="scientific">Peribacillus psychrosaccharolyticus</name>
    <name type="common">Bacillus psychrosaccharolyticus</name>
    <dbReference type="NCBI Taxonomy" id="1407"/>
    <lineage>
        <taxon>Bacteria</taxon>
        <taxon>Bacillati</taxon>
        <taxon>Bacillota</taxon>
        <taxon>Bacilli</taxon>
        <taxon>Bacillales</taxon>
        <taxon>Bacillaceae</taxon>
        <taxon>Peribacillus</taxon>
    </lineage>
</organism>